<dbReference type="PANTHER" id="PTHR34131:SF2">
    <property type="entry name" value="FAMILY PROTEIN, PUTATIVE (DUF1997)-RELATED"/>
    <property type="match status" value="1"/>
</dbReference>
<comment type="caution">
    <text evidence="1">The sequence shown here is derived from an EMBL/GenBank/DDBJ whole genome shotgun (WGS) entry which is preliminary data.</text>
</comment>
<sequence>MMILSINLSGGGHGCASFPSSATSTFKPRKKIQVIRVEKATNSVSDSKTKKANLSAARKERIKLPNYGDGFGDKTFHIREFLSQPSGIEAMLNTSALKSFQSIDANNYRCTLQKVQFLNFEAAPVLDLRVTQTIENCTVEMLSCKFEGSEILEQQNNHFSAFMVNHMTWDRDDLESYLEVDVKLNLTLEVIYTRPFTMMPASAVERPGNLMMQALVDRLVPLLMQQLLQDYGKWVHQQLDHLA</sequence>
<organism evidence="1 2">
    <name type="scientific">Ziziphus jujuba var. spinosa</name>
    <dbReference type="NCBI Taxonomy" id="714518"/>
    <lineage>
        <taxon>Eukaryota</taxon>
        <taxon>Viridiplantae</taxon>
        <taxon>Streptophyta</taxon>
        <taxon>Embryophyta</taxon>
        <taxon>Tracheophyta</taxon>
        <taxon>Spermatophyta</taxon>
        <taxon>Magnoliopsida</taxon>
        <taxon>eudicotyledons</taxon>
        <taxon>Gunneridae</taxon>
        <taxon>Pentapetalae</taxon>
        <taxon>rosids</taxon>
        <taxon>fabids</taxon>
        <taxon>Rosales</taxon>
        <taxon>Rhamnaceae</taxon>
        <taxon>Paliureae</taxon>
        <taxon>Ziziphus</taxon>
    </lineage>
</organism>
<dbReference type="Proteomes" id="UP000813462">
    <property type="component" value="Unassembled WGS sequence"/>
</dbReference>
<name>A0A978V8Q4_ZIZJJ</name>
<protein>
    <submittedName>
        <fullName evidence="1">Uncharacterized protein</fullName>
    </submittedName>
</protein>
<dbReference type="Pfam" id="PF09366">
    <property type="entry name" value="DUF1997"/>
    <property type="match status" value="1"/>
</dbReference>
<dbReference type="AlphaFoldDB" id="A0A978V8Q4"/>
<gene>
    <name evidence="1" type="ORF">FEM48_Zijuj06G0103700</name>
</gene>
<dbReference type="EMBL" id="JAEACU010000006">
    <property type="protein sequence ID" value="KAH7524289.1"/>
    <property type="molecule type" value="Genomic_DNA"/>
</dbReference>
<reference evidence="1" key="1">
    <citation type="journal article" date="2021" name="Front. Plant Sci.">
        <title>Chromosome-Scale Genome Assembly for Chinese Sour Jujube and Insights Into Its Genome Evolution and Domestication Signature.</title>
        <authorList>
            <person name="Shen L.-Y."/>
            <person name="Luo H."/>
            <person name="Wang X.-L."/>
            <person name="Wang X.-M."/>
            <person name="Qiu X.-J."/>
            <person name="Liu H."/>
            <person name="Zhou S.-S."/>
            <person name="Jia K.-H."/>
            <person name="Nie S."/>
            <person name="Bao Y.-T."/>
            <person name="Zhang R.-G."/>
            <person name="Yun Q.-Z."/>
            <person name="Chai Y.-H."/>
            <person name="Lu J.-Y."/>
            <person name="Li Y."/>
            <person name="Zhao S.-W."/>
            <person name="Mao J.-F."/>
            <person name="Jia S.-G."/>
            <person name="Mao Y.-M."/>
        </authorList>
    </citation>
    <scope>NUCLEOTIDE SEQUENCE</scope>
    <source>
        <strain evidence="1">AT0</strain>
        <tissue evidence="1">Leaf</tissue>
    </source>
</reference>
<proteinExistence type="predicted"/>
<accession>A0A978V8Q4</accession>
<dbReference type="PANTHER" id="PTHR34131">
    <property type="entry name" value="(RAP ANNOTATION RELEASE2) GALACTOSE-BINDING LIKE DOMAIN CONTAINING PROTEIN"/>
    <property type="match status" value="1"/>
</dbReference>
<dbReference type="InterPro" id="IPR018971">
    <property type="entry name" value="DUF1997"/>
</dbReference>
<evidence type="ECO:0000313" key="2">
    <source>
        <dbReference type="Proteomes" id="UP000813462"/>
    </source>
</evidence>
<evidence type="ECO:0000313" key="1">
    <source>
        <dbReference type="EMBL" id="KAH7524289.1"/>
    </source>
</evidence>